<reference evidence="4" key="4">
    <citation type="submission" date="2025-09" db="UniProtKB">
        <authorList>
            <consortium name="Ensembl"/>
        </authorList>
    </citation>
    <scope>IDENTIFICATION</scope>
</reference>
<reference evidence="5" key="2">
    <citation type="journal article" date="2014" name="Nat. Commun.">
        <title>The cavefish genome reveals candidate genes for eye loss.</title>
        <authorList>
            <person name="McGaugh S.E."/>
            <person name="Gross J.B."/>
            <person name="Aken B."/>
            <person name="Blin M."/>
            <person name="Borowsky R."/>
            <person name="Chalopin D."/>
            <person name="Hinaux H."/>
            <person name="Jeffery W.R."/>
            <person name="Keene A."/>
            <person name="Ma L."/>
            <person name="Minx P."/>
            <person name="Murphy D."/>
            <person name="O'Quin K.E."/>
            <person name="Retaux S."/>
            <person name="Rohner N."/>
            <person name="Searle S.M."/>
            <person name="Stahl B.A."/>
            <person name="Tabin C."/>
            <person name="Volff J.N."/>
            <person name="Yoshizawa M."/>
            <person name="Warren W.C."/>
        </authorList>
    </citation>
    <scope>NUCLEOTIDE SEQUENCE [LARGE SCALE GENOMIC DNA]</scope>
    <source>
        <strain evidence="5">female</strain>
    </source>
</reference>
<dbReference type="FunFam" id="1.10.340.70:FF:000001">
    <property type="entry name" value="Retrovirus-related Pol polyprotein from transposon gypsy-like Protein"/>
    <property type="match status" value="1"/>
</dbReference>
<feature type="compositionally biased region" description="Polar residues" evidence="2">
    <location>
        <begin position="379"/>
        <end position="394"/>
    </location>
</feature>
<dbReference type="Gene3D" id="3.30.420.10">
    <property type="entry name" value="Ribonuclease H-like superfamily/Ribonuclease H"/>
    <property type="match status" value="1"/>
</dbReference>
<feature type="domain" description="Integrase catalytic" evidence="3">
    <location>
        <begin position="88"/>
        <end position="246"/>
    </location>
</feature>
<dbReference type="GO" id="GO:0015074">
    <property type="term" value="P:DNA integration"/>
    <property type="evidence" value="ECO:0007669"/>
    <property type="project" value="InterPro"/>
</dbReference>
<dbReference type="Pfam" id="PF17921">
    <property type="entry name" value="Integrase_H2C2"/>
    <property type="match status" value="1"/>
</dbReference>
<dbReference type="PROSITE" id="PS50994">
    <property type="entry name" value="INTEGRASE"/>
    <property type="match status" value="1"/>
</dbReference>
<dbReference type="AlphaFoldDB" id="A0A3B1IXB7"/>
<organism evidence="4 5">
    <name type="scientific">Astyanax mexicanus</name>
    <name type="common">Blind cave fish</name>
    <name type="synonym">Astyanax fasciatus mexicanus</name>
    <dbReference type="NCBI Taxonomy" id="7994"/>
    <lineage>
        <taxon>Eukaryota</taxon>
        <taxon>Metazoa</taxon>
        <taxon>Chordata</taxon>
        <taxon>Craniata</taxon>
        <taxon>Vertebrata</taxon>
        <taxon>Euteleostomi</taxon>
        <taxon>Actinopterygii</taxon>
        <taxon>Neopterygii</taxon>
        <taxon>Teleostei</taxon>
        <taxon>Ostariophysi</taxon>
        <taxon>Characiformes</taxon>
        <taxon>Characoidei</taxon>
        <taxon>Acestrorhamphidae</taxon>
        <taxon>Acestrorhamphinae</taxon>
        <taxon>Astyanax</taxon>
    </lineage>
</organism>
<name>A0A3B1IXB7_ASTMX</name>
<dbReference type="SUPFAM" id="SSF53098">
    <property type="entry name" value="Ribonuclease H-like"/>
    <property type="match status" value="1"/>
</dbReference>
<dbReference type="InterPro" id="IPR001584">
    <property type="entry name" value="Integrase_cat-core"/>
</dbReference>
<dbReference type="Ensembl" id="ENSAMXT00000049052.1">
    <property type="protein sequence ID" value="ENSAMXP00000034195.1"/>
    <property type="gene ID" value="ENSAMXG00000040669.1"/>
</dbReference>
<dbReference type="InterPro" id="IPR041588">
    <property type="entry name" value="Integrase_H2C2"/>
</dbReference>
<dbReference type="GO" id="GO:0003676">
    <property type="term" value="F:nucleic acid binding"/>
    <property type="evidence" value="ECO:0007669"/>
    <property type="project" value="InterPro"/>
</dbReference>
<dbReference type="Gene3D" id="1.10.340.70">
    <property type="match status" value="1"/>
</dbReference>
<dbReference type="STRING" id="7994.ENSAMXP00000034195"/>
<keyword evidence="5" id="KW-1185">Reference proteome</keyword>
<reference evidence="5" key="1">
    <citation type="submission" date="2013-03" db="EMBL/GenBank/DDBJ databases">
        <authorList>
            <person name="Jeffery W."/>
            <person name="Warren W."/>
            <person name="Wilson R.K."/>
        </authorList>
    </citation>
    <scope>NUCLEOTIDE SEQUENCE</scope>
    <source>
        <strain evidence="5">female</strain>
    </source>
</reference>
<evidence type="ECO:0000313" key="5">
    <source>
        <dbReference type="Proteomes" id="UP000018467"/>
    </source>
</evidence>
<dbReference type="Bgee" id="ENSAMXG00000040669">
    <property type="expression patterns" value="Expressed in zone of skin and 12 other cell types or tissues"/>
</dbReference>
<accession>A0A3B1IXB7</accession>
<dbReference type="PANTHER" id="PTHR37984:SF15">
    <property type="entry name" value="INTEGRASE CATALYTIC DOMAIN-CONTAINING PROTEIN"/>
    <property type="match status" value="1"/>
</dbReference>
<dbReference type="FunFam" id="3.30.420.10:FF:000269">
    <property type="entry name" value="Uncharacterized protein"/>
    <property type="match status" value="1"/>
</dbReference>
<feature type="region of interest" description="Disordered" evidence="2">
    <location>
        <begin position="379"/>
        <end position="426"/>
    </location>
</feature>
<dbReference type="InterPro" id="IPR036397">
    <property type="entry name" value="RNaseH_sf"/>
</dbReference>
<dbReference type="InterPro" id="IPR050951">
    <property type="entry name" value="Retrovirus_Pol_polyprotein"/>
</dbReference>
<reference evidence="4" key="3">
    <citation type="submission" date="2025-08" db="UniProtKB">
        <authorList>
            <consortium name="Ensembl"/>
        </authorList>
    </citation>
    <scope>IDENTIFICATION</scope>
</reference>
<feature type="region of interest" description="Disordered" evidence="2">
    <location>
        <begin position="433"/>
        <end position="452"/>
    </location>
</feature>
<evidence type="ECO:0000256" key="2">
    <source>
        <dbReference type="SAM" id="MobiDB-lite"/>
    </source>
</evidence>
<dbReference type="PANTHER" id="PTHR37984">
    <property type="entry name" value="PROTEIN CBG26694"/>
    <property type="match status" value="1"/>
</dbReference>
<dbReference type="InParanoid" id="A0A3B1IXB7"/>
<evidence type="ECO:0000259" key="3">
    <source>
        <dbReference type="PROSITE" id="PS50994"/>
    </source>
</evidence>
<dbReference type="Pfam" id="PF00665">
    <property type="entry name" value="rve"/>
    <property type="match status" value="1"/>
</dbReference>
<proteinExistence type="predicted"/>
<dbReference type="InterPro" id="IPR012337">
    <property type="entry name" value="RNaseH-like_sf"/>
</dbReference>
<dbReference type="GeneTree" id="ENSGT01000000214408"/>
<dbReference type="Proteomes" id="UP000018467">
    <property type="component" value="Unassembled WGS sequence"/>
</dbReference>
<protein>
    <recommendedName>
        <fullName evidence="1">Gypsy retrotransposon integrase-like protein 1</fullName>
    </recommendedName>
</protein>
<evidence type="ECO:0000313" key="4">
    <source>
        <dbReference type="Ensembl" id="ENSAMXP00000034195.1"/>
    </source>
</evidence>
<sequence>MDCCTESLIKVQSESVQLVLPEVYRTTVMKSLHDDLGHLGADRAIELLRKWFYWPKMAHEMERYIKGCGECVARKSPSPRSAPLHQIVSSGPMELVCIDFLSLEPDSKGMANILVVTDHFSRYAQAYVTKDQKAHTVAKVLVEKYFVNYGLPARLHSDQGRDFESRLIKELLLIMGVRKSRTSPYHPQGDPQPERFNRTLLSMLGTLPPAKKRDWSQYVSQLVHAYNSTKSDVTGYSPYFLMFGREAHLPVDVCFGTSPDGGSDVTYTQYVSRLRQDLHKAYKLASQAAAKRHNRNKASYDKLIRHQVLNEGDRVLVKNLGLPGKHKLQSRWNPKPYVVLKKFPDIPVYKVKPETGMGGIRTLHRDHLLAIGQWVRMSPSSDTVPFNTSPLTRSKTAKPVRRLSKSDSDEEQQNCSSSQTGESDEDIDFHFSLSRERQRDQISPVGDPTEKESCLMDIPSREEISEEDLEENCPMEDETFVEVQDKGEQMITIETPLSTSDQGEIALGKRKLKPVIRLTYDQPGKCSDQPMTIIHRGIVIRLG</sequence>
<evidence type="ECO:0000256" key="1">
    <source>
        <dbReference type="ARBA" id="ARBA00039658"/>
    </source>
</evidence>